<dbReference type="InterPro" id="IPR044954">
    <property type="entry name" value="Ribosomal_uS3m_plant"/>
</dbReference>
<dbReference type="Gene3D" id="3.30.1140.32">
    <property type="entry name" value="Ribosomal protein S3, C-terminal domain"/>
    <property type="match status" value="1"/>
</dbReference>
<keyword evidence="5 8" id="KW-0687">Ribonucleoprotein</keyword>
<dbReference type="Pfam" id="PF00189">
    <property type="entry name" value="Ribosomal_S3_C"/>
    <property type="match status" value="1"/>
</dbReference>
<dbReference type="GO" id="GO:0005739">
    <property type="term" value="C:mitochondrion"/>
    <property type="evidence" value="ECO:0007669"/>
    <property type="project" value="UniProtKB-SubCell"/>
</dbReference>
<dbReference type="SUPFAM" id="SSF54814">
    <property type="entry name" value="Prokaryotic type KH domain (KH-domain type II)"/>
    <property type="match status" value="1"/>
</dbReference>
<dbReference type="GO" id="GO:1990904">
    <property type="term" value="C:ribonucleoprotein complex"/>
    <property type="evidence" value="ECO:0007669"/>
    <property type="project" value="UniProtKB-KW"/>
</dbReference>
<dbReference type="GO" id="GO:0003735">
    <property type="term" value="F:structural constituent of ribosome"/>
    <property type="evidence" value="ECO:0007669"/>
    <property type="project" value="InterPro"/>
</dbReference>
<evidence type="ECO:0000256" key="5">
    <source>
        <dbReference type="ARBA" id="ARBA00023274"/>
    </source>
</evidence>
<dbReference type="InterPro" id="IPR009019">
    <property type="entry name" value="KH_sf_prok-type"/>
</dbReference>
<evidence type="ECO:0000256" key="6">
    <source>
        <dbReference type="ARBA" id="ARBA00035157"/>
    </source>
</evidence>
<feature type="domain" description="Small ribosomal subunit protein uS3 C-terminal" evidence="9">
    <location>
        <begin position="325"/>
        <end position="411"/>
    </location>
</feature>
<evidence type="ECO:0000256" key="8">
    <source>
        <dbReference type="RuleBase" id="RU003624"/>
    </source>
</evidence>
<organism evidence="10">
    <name type="scientific">Micractinium sp. LBA 32</name>
    <dbReference type="NCBI Taxonomy" id="1759591"/>
    <lineage>
        <taxon>Eukaryota</taxon>
        <taxon>Viridiplantae</taxon>
        <taxon>Chlorophyta</taxon>
        <taxon>core chlorophytes</taxon>
        <taxon>Trebouxiophyceae</taxon>
        <taxon>Chlorellales</taxon>
        <taxon>Chlorellaceae</taxon>
        <taxon>Chlorella clade</taxon>
        <taxon>Micractinium</taxon>
    </lineage>
</organism>
<geneLocation type="mitochondrion" evidence="10"/>
<dbReference type="PANTHER" id="PTHR35928">
    <property type="entry name" value="RIBOSOMAL PROTEIN S3, MITOCHONDRIAL"/>
    <property type="match status" value="1"/>
</dbReference>
<evidence type="ECO:0000256" key="4">
    <source>
        <dbReference type="ARBA" id="ARBA00023128"/>
    </source>
</evidence>
<proteinExistence type="inferred from homology"/>
<evidence type="ECO:0000256" key="1">
    <source>
        <dbReference type="ARBA" id="ARBA00004173"/>
    </source>
</evidence>
<dbReference type="GO" id="GO:0006412">
    <property type="term" value="P:translation"/>
    <property type="evidence" value="ECO:0007669"/>
    <property type="project" value="InterPro"/>
</dbReference>
<name>A0A411IKU5_9CHLO</name>
<gene>
    <name evidence="10" type="primary">rps3</name>
</gene>
<sequence length="414" mass="48828">MGQKINPISLRLQYTNRQFDNCWYSNYFYKNLINKDVLFHSYLNNFLKLMKLPTGRYSIQHLQKKTQIYNFFCYSKSTRQWRSQLFGLAPNTKFLKKTRYFFKNKTQFKRKTRRYTKFHSFYNAVNQLAVYKLQKKITSFQNFRLWAAVKNTACSPFFSLSTKANRTIPEKLLNLSAYFSPKFRVFEKNLFFSKHPALLENGDQASLKNEKIQPKQRGSGEISLNHEKKKVDCFLKINENSSRLFLQNLFVYKTLKSSLKQKKHSSKSSLNRSISTNQKQGIFDFKYKNYLESSLSSVDNMELNFIPVRVKNDWQHANYLADEIVYFLEKRIPFRRLKNKILKQLAKVSTIRGVRITCSGRVGGKSKKAQRAKTECIKYGQTSLQVFSSKIDFSMKTAFTSFGSVGVKVWICYY</sequence>
<evidence type="ECO:0000256" key="3">
    <source>
        <dbReference type="ARBA" id="ARBA00022980"/>
    </source>
</evidence>
<dbReference type="GO" id="GO:0003723">
    <property type="term" value="F:RNA binding"/>
    <property type="evidence" value="ECO:0007669"/>
    <property type="project" value="InterPro"/>
</dbReference>
<dbReference type="GO" id="GO:0005840">
    <property type="term" value="C:ribosome"/>
    <property type="evidence" value="ECO:0007669"/>
    <property type="project" value="UniProtKB-KW"/>
</dbReference>
<evidence type="ECO:0000313" key="10">
    <source>
        <dbReference type="EMBL" id="QBB88975.1"/>
    </source>
</evidence>
<reference evidence="10" key="1">
    <citation type="submission" date="2018-08" db="EMBL/GenBank/DDBJ databases">
        <title>Complete mitochondrial genome of the green algae Micractinium sp. LBA 32.</title>
        <authorList>
            <person name="Hadi S.I.I.A."/>
            <person name="Steindorff A.S."/>
            <person name="Formighieri E.F."/>
            <person name="Brasil B.S.A.F."/>
            <person name="Oliveira G.C."/>
        </authorList>
    </citation>
    <scope>NUCLEOTIDE SEQUENCE</scope>
    <source>
        <strain evidence="10">LBA 32</strain>
    </source>
</reference>
<dbReference type="PANTHER" id="PTHR35928:SF2">
    <property type="entry name" value="SMALL RIBOSOMAL SUBUNIT PROTEIN US3M"/>
    <property type="match status" value="1"/>
</dbReference>
<accession>A0A411IKU5</accession>
<dbReference type="InterPro" id="IPR001351">
    <property type="entry name" value="Ribosomal_uS3_C"/>
</dbReference>
<dbReference type="EMBL" id="MH718999">
    <property type="protein sequence ID" value="QBB88975.1"/>
    <property type="molecule type" value="Genomic_DNA"/>
</dbReference>
<keyword evidence="4 10" id="KW-0496">Mitochondrion</keyword>
<comment type="similarity">
    <text evidence="2 8">Belongs to the universal ribosomal protein uS3 family.</text>
</comment>
<dbReference type="PROSITE" id="PS00548">
    <property type="entry name" value="RIBOSOMAL_S3"/>
    <property type="match status" value="1"/>
</dbReference>
<evidence type="ECO:0000256" key="2">
    <source>
        <dbReference type="ARBA" id="ARBA00010761"/>
    </source>
</evidence>
<protein>
    <recommendedName>
        <fullName evidence="6">Small ribosomal subunit protein uS3m</fullName>
    </recommendedName>
    <alternativeName>
        <fullName evidence="7">Ribosomal protein S3, mitochondrial</fullName>
    </alternativeName>
</protein>
<dbReference type="SUPFAM" id="SSF54821">
    <property type="entry name" value="Ribosomal protein S3 C-terminal domain"/>
    <property type="match status" value="1"/>
</dbReference>
<keyword evidence="3 8" id="KW-0689">Ribosomal protein</keyword>
<dbReference type="InterPro" id="IPR018280">
    <property type="entry name" value="Ribosomal_uS3_CS"/>
</dbReference>
<evidence type="ECO:0000259" key="9">
    <source>
        <dbReference type="Pfam" id="PF00189"/>
    </source>
</evidence>
<comment type="subcellular location">
    <subcellularLocation>
        <location evidence="1">Mitochondrion</location>
    </subcellularLocation>
</comment>
<evidence type="ECO:0000256" key="7">
    <source>
        <dbReference type="ARBA" id="ARBA00035414"/>
    </source>
</evidence>
<dbReference type="AlphaFoldDB" id="A0A411IKU5"/>
<dbReference type="InterPro" id="IPR036419">
    <property type="entry name" value="Ribosomal_S3_C_sf"/>
</dbReference>